<dbReference type="SUPFAM" id="SSF75169">
    <property type="entry name" value="DsrEFH-like"/>
    <property type="match status" value="1"/>
</dbReference>
<dbReference type="InterPro" id="IPR003787">
    <property type="entry name" value="Sulphur_relay_DsrE/F-like"/>
</dbReference>
<dbReference type="InterPro" id="IPR027396">
    <property type="entry name" value="DsrEFH-like"/>
</dbReference>
<dbReference type="EMBL" id="SHMQ01000001">
    <property type="protein sequence ID" value="RZV40465.1"/>
    <property type="molecule type" value="Genomic_DNA"/>
</dbReference>
<protein>
    <submittedName>
        <fullName evidence="1">Uncharacterized protein</fullName>
    </submittedName>
</protein>
<gene>
    <name evidence="1" type="ORF">EVJ48_00655</name>
</gene>
<sequence>MFRIRLILIAASILILGFSSVSAFAIQNSYYGGFFRNYNKPVRIVAGVNMPGQQLGISMLNAEHAIKYLNSEGKKYSIQVVFYGPVVKFLTVSHKKYNRLLNMLRSKGVSFRVSGNALMLNGVNPKNIPHFIKIIPSGTLQIFKKINEGYTYLIAM</sequence>
<evidence type="ECO:0000313" key="2">
    <source>
        <dbReference type="Proteomes" id="UP000322454"/>
    </source>
</evidence>
<proteinExistence type="predicted"/>
<dbReference type="Pfam" id="PF02635">
    <property type="entry name" value="DsrE"/>
    <property type="match status" value="1"/>
</dbReference>
<organism evidence="1 2">
    <name type="scientific">Candidatus Acidulodesulfobacterium acidiphilum</name>
    <dbReference type="NCBI Taxonomy" id="2597224"/>
    <lineage>
        <taxon>Bacteria</taxon>
        <taxon>Deltaproteobacteria</taxon>
        <taxon>Candidatus Acidulodesulfobacterales</taxon>
        <taxon>Candidatus Acidulodesulfobacterium</taxon>
    </lineage>
</organism>
<evidence type="ECO:0000313" key="1">
    <source>
        <dbReference type="EMBL" id="RZV40465.1"/>
    </source>
</evidence>
<dbReference type="Gene3D" id="3.40.1260.10">
    <property type="entry name" value="DsrEFH-like"/>
    <property type="match status" value="1"/>
</dbReference>
<accession>A0A520XHA6</accession>
<dbReference type="AlphaFoldDB" id="A0A520XHA6"/>
<comment type="caution">
    <text evidence="1">The sequence shown here is derived from an EMBL/GenBank/DDBJ whole genome shotgun (WGS) entry which is preliminary data.</text>
</comment>
<reference evidence="1 2" key="1">
    <citation type="submission" date="2019-01" db="EMBL/GenBank/DDBJ databases">
        <title>Insights into ecological role of a new deltaproteobacterial order Candidatus Sinidesulfobacterales (Sva0485) by metagenomics and metatranscriptomics.</title>
        <authorList>
            <person name="Tan S."/>
            <person name="Liu J."/>
            <person name="Fang Y."/>
            <person name="Hedlund B."/>
            <person name="Lian Z.-H."/>
            <person name="Huang L.-Y."/>
            <person name="Li J.-T."/>
            <person name="Huang L.-N."/>
            <person name="Li W.-J."/>
            <person name="Jiang H.-C."/>
            <person name="Dong H.-L."/>
            <person name="Shu W.-S."/>
        </authorList>
    </citation>
    <scope>NUCLEOTIDE SEQUENCE [LARGE SCALE GENOMIC DNA]</scope>
    <source>
        <strain evidence="1">AP4</strain>
    </source>
</reference>
<dbReference type="Proteomes" id="UP000322454">
    <property type="component" value="Unassembled WGS sequence"/>
</dbReference>
<name>A0A520XHA6_9DELT</name>